<gene>
    <name evidence="1" type="ORF">C0068_12455</name>
</gene>
<evidence type="ECO:0000313" key="1">
    <source>
        <dbReference type="EMBL" id="POP52340.1"/>
    </source>
</evidence>
<comment type="caution">
    <text evidence="1">The sequence shown here is derived from an EMBL/GenBank/DDBJ whole genome shotgun (WGS) entry which is preliminary data.</text>
</comment>
<dbReference type="Proteomes" id="UP000237222">
    <property type="component" value="Unassembled WGS sequence"/>
</dbReference>
<dbReference type="EMBL" id="PQGG01000029">
    <property type="protein sequence ID" value="POP52340.1"/>
    <property type="molecule type" value="Genomic_DNA"/>
</dbReference>
<name>A0A2S4HEE6_9GAMM</name>
<sequence length="154" mass="17621">MSEIEFLCFNQVNPEDFLGVVNEDSLRTHLIDHPYFDVASLQAWMEDKIKMDAVQGCRIRAVYIGGVLAGWCGIQPDDNGFELAIVISQKFWGFGIPIFKVLMCWANEMGHKEILFHLLESRPEYKALNRISTKVHKTEQLGRCFTSYHVPVGN</sequence>
<proteinExistence type="predicted"/>
<dbReference type="InterPro" id="IPR016181">
    <property type="entry name" value="Acyl_CoA_acyltransferase"/>
</dbReference>
<accession>A0A2S4HEE6</accession>
<reference evidence="1" key="1">
    <citation type="submission" date="2018-01" db="EMBL/GenBank/DDBJ databases">
        <authorList>
            <person name="Yu X.-D."/>
        </authorList>
    </citation>
    <scope>NUCLEOTIDE SEQUENCE</scope>
    <source>
        <strain evidence="1">ZX-21</strain>
    </source>
</reference>
<dbReference type="SUPFAM" id="SSF55729">
    <property type="entry name" value="Acyl-CoA N-acyltransferases (Nat)"/>
    <property type="match status" value="1"/>
</dbReference>
<dbReference type="RefSeq" id="WP_103684799.1">
    <property type="nucleotide sequence ID" value="NZ_PQGG01000029.1"/>
</dbReference>
<dbReference type="Gene3D" id="3.40.630.30">
    <property type="match status" value="1"/>
</dbReference>
<dbReference type="OrthoDB" id="583082at2"/>
<organism evidence="1 2">
    <name type="scientific">Zhongshania marina</name>
    <dbReference type="NCBI Taxonomy" id="2304603"/>
    <lineage>
        <taxon>Bacteria</taxon>
        <taxon>Pseudomonadati</taxon>
        <taxon>Pseudomonadota</taxon>
        <taxon>Gammaproteobacteria</taxon>
        <taxon>Cellvibrionales</taxon>
        <taxon>Spongiibacteraceae</taxon>
        <taxon>Zhongshania</taxon>
    </lineage>
</organism>
<evidence type="ECO:0000313" key="2">
    <source>
        <dbReference type="Proteomes" id="UP000237222"/>
    </source>
</evidence>
<dbReference type="AlphaFoldDB" id="A0A2S4HEE6"/>
<protein>
    <submittedName>
        <fullName evidence="1">GNAT family N-acetyltransferase</fullName>
    </submittedName>
</protein>